<protein>
    <submittedName>
        <fullName evidence="1">Uncharacterized protein</fullName>
    </submittedName>
</protein>
<name>A0A841W5Z4_9LIST</name>
<gene>
    <name evidence="1" type="ORF">HCA78_11820</name>
</gene>
<dbReference type="Proteomes" id="UP000546806">
    <property type="component" value="Unassembled WGS sequence"/>
</dbReference>
<comment type="caution">
    <text evidence="1">The sequence shown here is derived from an EMBL/GenBank/DDBJ whole genome shotgun (WGS) entry which is preliminary data.</text>
</comment>
<reference evidence="1 2" key="1">
    <citation type="submission" date="2020-03" db="EMBL/GenBank/DDBJ databases">
        <title>Soil Listeria distribution.</title>
        <authorList>
            <person name="Liao J."/>
            <person name="Wiedmann M."/>
        </authorList>
    </citation>
    <scope>NUCLEOTIDE SEQUENCE [LARGE SCALE GENOMIC DNA]</scope>
    <source>
        <strain evidence="1 2">FSL L7-0435</strain>
    </source>
</reference>
<accession>A0A841W5Z4</accession>
<dbReference type="RefSeq" id="WP_185356051.1">
    <property type="nucleotide sequence ID" value="NZ_JAARON010000002.1"/>
</dbReference>
<evidence type="ECO:0000313" key="2">
    <source>
        <dbReference type="Proteomes" id="UP000546806"/>
    </source>
</evidence>
<dbReference type="EMBL" id="JAARWW010000005">
    <property type="protein sequence ID" value="MBC2004460.1"/>
    <property type="molecule type" value="Genomic_DNA"/>
</dbReference>
<organism evidence="1 2">
    <name type="scientific">Listeria booriae</name>
    <dbReference type="NCBI Taxonomy" id="1552123"/>
    <lineage>
        <taxon>Bacteria</taxon>
        <taxon>Bacillati</taxon>
        <taxon>Bacillota</taxon>
        <taxon>Bacilli</taxon>
        <taxon>Bacillales</taxon>
        <taxon>Listeriaceae</taxon>
        <taxon>Listeria</taxon>
    </lineage>
</organism>
<sequence>MSTLVKLFIDAILDENSNRTIDDVPPSIRNKVEAGLEKHYEKLKADSDAH</sequence>
<proteinExistence type="predicted"/>
<evidence type="ECO:0000313" key="1">
    <source>
        <dbReference type="EMBL" id="MBC2004460.1"/>
    </source>
</evidence>
<dbReference type="AlphaFoldDB" id="A0A841W5Z4"/>